<keyword evidence="2" id="KW-0964">Secreted</keyword>
<dbReference type="GO" id="GO:0008083">
    <property type="term" value="F:growth factor activity"/>
    <property type="evidence" value="ECO:0007669"/>
    <property type="project" value="TreeGrafter"/>
</dbReference>
<gene>
    <name evidence="7" type="ORF">ElyMa_002263800</name>
</gene>
<evidence type="ECO:0000313" key="7">
    <source>
        <dbReference type="EMBL" id="GFR78488.1"/>
    </source>
</evidence>
<dbReference type="PROSITE" id="PS50041">
    <property type="entry name" value="C_TYPE_LECTIN_2"/>
    <property type="match status" value="1"/>
</dbReference>
<evidence type="ECO:0000256" key="4">
    <source>
        <dbReference type="ARBA" id="ARBA00022734"/>
    </source>
</evidence>
<dbReference type="GO" id="GO:0005615">
    <property type="term" value="C:extracellular space"/>
    <property type="evidence" value="ECO:0007669"/>
    <property type="project" value="TreeGrafter"/>
</dbReference>
<keyword evidence="8" id="KW-1185">Reference proteome</keyword>
<evidence type="ECO:0000256" key="2">
    <source>
        <dbReference type="ARBA" id="ARBA00022525"/>
    </source>
</evidence>
<proteinExistence type="predicted"/>
<evidence type="ECO:0000256" key="1">
    <source>
        <dbReference type="ARBA" id="ARBA00004613"/>
    </source>
</evidence>
<dbReference type="EMBL" id="BMAT01004699">
    <property type="protein sequence ID" value="GFR78488.1"/>
    <property type="molecule type" value="Genomic_DNA"/>
</dbReference>
<sequence>MPEKATVFLLCAAVLMVSLRLGYCNSDRHTRPPSKREKLIDSPAELASALRNISSGIDALKKNLWFFSKWVLKTLRKEIGAVKSKLANFETTNKYIHLITHFDVVNGSQEKMYFVTKTEEPFDIREADFFCGVFGGYLAEIDDAEEYKFIVNFLKKVDGYEVMTGGYDIDKERHWVYWHSGQPVKYSHWSEGNPNNYRGIEDCMEINLHRGGFNDLDCKSKRKFLCET</sequence>
<dbReference type="InterPro" id="IPR016187">
    <property type="entry name" value="CTDL_fold"/>
</dbReference>
<feature type="signal peptide" evidence="5">
    <location>
        <begin position="1"/>
        <end position="24"/>
    </location>
</feature>
<comment type="caution">
    <text evidence="7">The sequence shown here is derived from an EMBL/GenBank/DDBJ whole genome shotgun (WGS) entry which is preliminary data.</text>
</comment>
<accession>A0AAV4FYH2</accession>
<dbReference type="Proteomes" id="UP000762676">
    <property type="component" value="Unassembled WGS sequence"/>
</dbReference>
<dbReference type="SUPFAM" id="SSF56436">
    <property type="entry name" value="C-type lectin-like"/>
    <property type="match status" value="1"/>
</dbReference>
<evidence type="ECO:0000256" key="5">
    <source>
        <dbReference type="SAM" id="SignalP"/>
    </source>
</evidence>
<dbReference type="SMART" id="SM00034">
    <property type="entry name" value="CLECT"/>
    <property type="match status" value="1"/>
</dbReference>
<dbReference type="Gene3D" id="3.10.100.10">
    <property type="entry name" value="Mannose-Binding Protein A, subunit A"/>
    <property type="match status" value="1"/>
</dbReference>
<name>A0AAV4FYH2_9GAST</name>
<evidence type="ECO:0000313" key="8">
    <source>
        <dbReference type="Proteomes" id="UP000762676"/>
    </source>
</evidence>
<dbReference type="AlphaFoldDB" id="A0AAV4FYH2"/>
<dbReference type="PANTHER" id="PTHR22799">
    <property type="entry name" value="TETRANECTIN-RELATED"/>
    <property type="match status" value="1"/>
</dbReference>
<dbReference type="Pfam" id="PF00059">
    <property type="entry name" value="Lectin_C"/>
    <property type="match status" value="1"/>
</dbReference>
<feature type="domain" description="C-type lectin" evidence="6">
    <location>
        <begin position="108"/>
        <end position="227"/>
    </location>
</feature>
<dbReference type="GO" id="GO:0030246">
    <property type="term" value="F:carbohydrate binding"/>
    <property type="evidence" value="ECO:0007669"/>
    <property type="project" value="UniProtKB-KW"/>
</dbReference>
<organism evidence="7 8">
    <name type="scientific">Elysia marginata</name>
    <dbReference type="NCBI Taxonomy" id="1093978"/>
    <lineage>
        <taxon>Eukaryota</taxon>
        <taxon>Metazoa</taxon>
        <taxon>Spiralia</taxon>
        <taxon>Lophotrochozoa</taxon>
        <taxon>Mollusca</taxon>
        <taxon>Gastropoda</taxon>
        <taxon>Heterobranchia</taxon>
        <taxon>Euthyneura</taxon>
        <taxon>Panpulmonata</taxon>
        <taxon>Sacoglossa</taxon>
        <taxon>Placobranchoidea</taxon>
        <taxon>Plakobranchidae</taxon>
        <taxon>Elysia</taxon>
    </lineage>
</organism>
<protein>
    <submittedName>
        <fullName evidence="7">Collectin-10</fullName>
    </submittedName>
</protein>
<evidence type="ECO:0000256" key="3">
    <source>
        <dbReference type="ARBA" id="ARBA00022729"/>
    </source>
</evidence>
<evidence type="ECO:0000259" key="6">
    <source>
        <dbReference type="PROSITE" id="PS50041"/>
    </source>
</evidence>
<dbReference type="InterPro" id="IPR016186">
    <property type="entry name" value="C-type_lectin-like/link_sf"/>
</dbReference>
<dbReference type="PANTHER" id="PTHR22799:SF1">
    <property type="entry name" value="C-TYPE LECTIN DOMAIN FAMILY 11 MEMBER A"/>
    <property type="match status" value="1"/>
</dbReference>
<comment type="subcellular location">
    <subcellularLocation>
        <location evidence="1">Secreted</location>
    </subcellularLocation>
</comment>
<keyword evidence="3 5" id="KW-0732">Signal</keyword>
<dbReference type="InterPro" id="IPR001304">
    <property type="entry name" value="C-type_lectin-like"/>
</dbReference>
<dbReference type="InterPro" id="IPR051663">
    <property type="entry name" value="CLec_Tetranectin-domain"/>
</dbReference>
<keyword evidence="4" id="KW-0430">Lectin</keyword>
<feature type="chain" id="PRO_5043551190" evidence="5">
    <location>
        <begin position="25"/>
        <end position="228"/>
    </location>
</feature>
<dbReference type="CDD" id="cd00037">
    <property type="entry name" value="CLECT"/>
    <property type="match status" value="1"/>
</dbReference>
<reference evidence="7 8" key="1">
    <citation type="journal article" date="2021" name="Elife">
        <title>Chloroplast acquisition without the gene transfer in kleptoplastic sea slugs, Plakobranchus ocellatus.</title>
        <authorList>
            <person name="Maeda T."/>
            <person name="Takahashi S."/>
            <person name="Yoshida T."/>
            <person name="Shimamura S."/>
            <person name="Takaki Y."/>
            <person name="Nagai Y."/>
            <person name="Toyoda A."/>
            <person name="Suzuki Y."/>
            <person name="Arimoto A."/>
            <person name="Ishii H."/>
            <person name="Satoh N."/>
            <person name="Nishiyama T."/>
            <person name="Hasebe M."/>
            <person name="Maruyama T."/>
            <person name="Minagawa J."/>
            <person name="Obokata J."/>
            <person name="Shigenobu S."/>
        </authorList>
    </citation>
    <scope>NUCLEOTIDE SEQUENCE [LARGE SCALE GENOMIC DNA]</scope>
</reference>